<dbReference type="GO" id="GO:0006508">
    <property type="term" value="P:proteolysis"/>
    <property type="evidence" value="ECO:0007669"/>
    <property type="project" value="UniProtKB-KW"/>
</dbReference>
<comment type="caution">
    <text evidence="5">The sequence shown here is derived from an EMBL/GenBank/DDBJ whole genome shotgun (WGS) entry which is preliminary data.</text>
</comment>
<evidence type="ECO:0000313" key="6">
    <source>
        <dbReference type="Proteomes" id="UP000639973"/>
    </source>
</evidence>
<comment type="similarity">
    <text evidence="1 2">Belongs to the peptidase M16 family.</text>
</comment>
<dbReference type="EMBL" id="BMOL01000011">
    <property type="protein sequence ID" value="GGL85532.1"/>
    <property type="molecule type" value="Genomic_DNA"/>
</dbReference>
<gene>
    <name evidence="5" type="ORF">GCM10010840_24320</name>
</gene>
<dbReference type="InterPro" id="IPR011249">
    <property type="entry name" value="Metalloenz_LuxS/M16"/>
</dbReference>
<protein>
    <submittedName>
        <fullName evidence="5">Zinc protease</fullName>
    </submittedName>
</protein>
<dbReference type="Pfam" id="PF05193">
    <property type="entry name" value="Peptidase_M16_C"/>
    <property type="match status" value="1"/>
</dbReference>
<sequence>MSRKSESSRTVEGLRGPVRHVLPGGLTLLLEADPDAQTVAAGYFVNTGARDERPAEMGASHFLEHLMFKGSERLSAGVLNERLDDLGGQSNAFTGEEATVYHAACLPEQTAELLDTLTELMRPALRAHDLEAERGVILEEIAMYADQPGVRVIDELRADYWGTHPLGHLVLGTADTVGALTREVLAEDHQRRYGADRVTLALTGHFDPEAVLAWAAAHLAGWPAAAAPAAEEPPPIPVHPGHVRVITDPELNRVQVAAEAPGLSVTHPLREAAAVLADLIGGENGALYWALLDTGLADSADLAHLEYRDAGAFEGGFSCDPERAQEVLDTFRAVLRDAGALITEEAVRRAARKLAVSTLLRAETPQGRLFALGMEHLATGRAETTEQLVAHYSGVTARDVREVLRLCPLDRLTVVALGPLKALQ</sequence>
<dbReference type="Pfam" id="PF00675">
    <property type="entry name" value="Peptidase_M16"/>
    <property type="match status" value="1"/>
</dbReference>
<evidence type="ECO:0000313" key="5">
    <source>
        <dbReference type="EMBL" id="GGL85532.1"/>
    </source>
</evidence>
<dbReference type="Gene3D" id="3.30.830.10">
    <property type="entry name" value="Metalloenzyme, LuxS/M16 peptidase-like"/>
    <property type="match status" value="2"/>
</dbReference>
<organism evidence="5 6">
    <name type="scientific">Deinococcus aerolatus</name>
    <dbReference type="NCBI Taxonomy" id="522487"/>
    <lineage>
        <taxon>Bacteria</taxon>
        <taxon>Thermotogati</taxon>
        <taxon>Deinococcota</taxon>
        <taxon>Deinococci</taxon>
        <taxon>Deinococcales</taxon>
        <taxon>Deinococcaceae</taxon>
        <taxon>Deinococcus</taxon>
    </lineage>
</organism>
<dbReference type="PROSITE" id="PS00143">
    <property type="entry name" value="INSULINASE"/>
    <property type="match status" value="1"/>
</dbReference>
<dbReference type="InterPro" id="IPR011765">
    <property type="entry name" value="Pept_M16_N"/>
</dbReference>
<dbReference type="GO" id="GO:0008233">
    <property type="term" value="F:peptidase activity"/>
    <property type="evidence" value="ECO:0007669"/>
    <property type="project" value="UniProtKB-KW"/>
</dbReference>
<evidence type="ECO:0000256" key="2">
    <source>
        <dbReference type="RuleBase" id="RU004447"/>
    </source>
</evidence>
<dbReference type="InterPro" id="IPR050361">
    <property type="entry name" value="MPP/UQCRC_Complex"/>
</dbReference>
<keyword evidence="6" id="KW-1185">Reference proteome</keyword>
<evidence type="ECO:0000259" key="4">
    <source>
        <dbReference type="Pfam" id="PF05193"/>
    </source>
</evidence>
<proteinExistence type="inferred from homology"/>
<reference evidence="6" key="1">
    <citation type="journal article" date="2019" name="Int. J. Syst. Evol. Microbiol.">
        <title>The Global Catalogue of Microorganisms (GCM) 10K type strain sequencing project: providing services to taxonomists for standard genome sequencing and annotation.</title>
        <authorList>
            <consortium name="The Broad Institute Genomics Platform"/>
            <consortium name="The Broad Institute Genome Sequencing Center for Infectious Disease"/>
            <person name="Wu L."/>
            <person name="Ma J."/>
        </authorList>
    </citation>
    <scope>NUCLEOTIDE SEQUENCE [LARGE SCALE GENOMIC DNA]</scope>
    <source>
        <strain evidence="6">JCM 15442</strain>
    </source>
</reference>
<dbReference type="SUPFAM" id="SSF63411">
    <property type="entry name" value="LuxS/MPP-like metallohydrolase"/>
    <property type="match status" value="2"/>
</dbReference>
<keyword evidence="5" id="KW-0378">Hydrolase</keyword>
<dbReference type="Proteomes" id="UP000639973">
    <property type="component" value="Unassembled WGS sequence"/>
</dbReference>
<name>A0ABQ2GBV8_9DEIO</name>
<evidence type="ECO:0000259" key="3">
    <source>
        <dbReference type="Pfam" id="PF00675"/>
    </source>
</evidence>
<dbReference type="InterPro" id="IPR007863">
    <property type="entry name" value="Peptidase_M16_C"/>
</dbReference>
<feature type="domain" description="Peptidase M16 N-terminal" evidence="3">
    <location>
        <begin position="29"/>
        <end position="173"/>
    </location>
</feature>
<accession>A0ABQ2GBV8</accession>
<dbReference type="RefSeq" id="WP_188972333.1">
    <property type="nucleotide sequence ID" value="NZ_BMOL01000011.1"/>
</dbReference>
<keyword evidence="5" id="KW-0645">Protease</keyword>
<dbReference type="PANTHER" id="PTHR11851:SF49">
    <property type="entry name" value="MITOCHONDRIAL-PROCESSING PEPTIDASE SUBUNIT ALPHA"/>
    <property type="match status" value="1"/>
</dbReference>
<dbReference type="PANTHER" id="PTHR11851">
    <property type="entry name" value="METALLOPROTEASE"/>
    <property type="match status" value="1"/>
</dbReference>
<evidence type="ECO:0000256" key="1">
    <source>
        <dbReference type="ARBA" id="ARBA00007261"/>
    </source>
</evidence>
<dbReference type="InterPro" id="IPR001431">
    <property type="entry name" value="Pept_M16_Zn_BS"/>
</dbReference>
<feature type="domain" description="Peptidase M16 C-terminal" evidence="4">
    <location>
        <begin position="180"/>
        <end position="354"/>
    </location>
</feature>